<reference evidence="3 4" key="1">
    <citation type="journal article" date="2017" name="New Microbes New Infect">
        <title>Genome sequence of 'Leucobacter massiliensis' sp. nov. isolated from human pharynx after travel to the 2014 Hajj.</title>
        <authorList>
            <person name="Leangapichart T."/>
            <person name="Gautret P."/>
            <person name="Nguyen T.T."/>
            <person name="Armstrong N."/>
            <person name="Rolain J.M."/>
        </authorList>
    </citation>
    <scope>NUCLEOTIDE SEQUENCE [LARGE SCALE GENOMIC DNA]</scope>
    <source>
        <strain evidence="3 4">122RC15</strain>
    </source>
</reference>
<evidence type="ECO:0000313" key="4">
    <source>
        <dbReference type="Proteomes" id="UP000238650"/>
    </source>
</evidence>
<dbReference type="InterPro" id="IPR000253">
    <property type="entry name" value="FHA_dom"/>
</dbReference>
<dbReference type="EMBL" id="MWZD01000022">
    <property type="protein sequence ID" value="PRI10186.1"/>
    <property type="molecule type" value="Genomic_DNA"/>
</dbReference>
<evidence type="ECO:0000313" key="3">
    <source>
        <dbReference type="EMBL" id="PRI10186.1"/>
    </source>
</evidence>
<dbReference type="OrthoDB" id="3637276at2"/>
<dbReference type="SUPFAM" id="SSF49879">
    <property type="entry name" value="SMAD/FHA domain"/>
    <property type="match status" value="1"/>
</dbReference>
<dbReference type="Proteomes" id="UP000238650">
    <property type="component" value="Unassembled WGS sequence"/>
</dbReference>
<evidence type="ECO:0000259" key="2">
    <source>
        <dbReference type="PROSITE" id="PS50006"/>
    </source>
</evidence>
<dbReference type="Gene3D" id="2.60.200.20">
    <property type="match status" value="1"/>
</dbReference>
<proteinExistence type="predicted"/>
<comment type="caution">
    <text evidence="3">The sequence shown here is derived from an EMBL/GenBank/DDBJ whole genome shotgun (WGS) entry which is preliminary data.</text>
</comment>
<keyword evidence="4" id="KW-1185">Reference proteome</keyword>
<accession>A0A2S9QKS4</accession>
<dbReference type="RefSeq" id="WP_105806120.1">
    <property type="nucleotide sequence ID" value="NZ_MWZD01000022.1"/>
</dbReference>
<protein>
    <recommendedName>
        <fullName evidence="2">FHA domain-containing protein</fullName>
    </recommendedName>
</protein>
<evidence type="ECO:0000256" key="1">
    <source>
        <dbReference type="ARBA" id="ARBA00022553"/>
    </source>
</evidence>
<organism evidence="3 4">
    <name type="scientific">Leucobacter massiliensis</name>
    <dbReference type="NCBI Taxonomy" id="1686285"/>
    <lineage>
        <taxon>Bacteria</taxon>
        <taxon>Bacillati</taxon>
        <taxon>Actinomycetota</taxon>
        <taxon>Actinomycetes</taxon>
        <taxon>Micrococcales</taxon>
        <taxon>Microbacteriaceae</taxon>
        <taxon>Leucobacter</taxon>
    </lineage>
</organism>
<sequence length="112" mass="12469">MVVPRRGTWGLELPDGEVLELLGDDVVLGRKPEPQEGATTLQIVDPTRTMSKTHARLRRRGEDWTIEDLRSTNGVALVDEGGETIPLEAGREYEAVEQLIIGTLPVRLRRIS</sequence>
<feature type="domain" description="FHA" evidence="2">
    <location>
        <begin position="26"/>
        <end position="77"/>
    </location>
</feature>
<dbReference type="InterPro" id="IPR008984">
    <property type="entry name" value="SMAD_FHA_dom_sf"/>
</dbReference>
<dbReference type="PROSITE" id="PS50006">
    <property type="entry name" value="FHA_DOMAIN"/>
    <property type="match status" value="1"/>
</dbReference>
<dbReference type="Pfam" id="PF00498">
    <property type="entry name" value="FHA"/>
    <property type="match status" value="1"/>
</dbReference>
<name>A0A2S9QKS4_9MICO</name>
<gene>
    <name evidence="3" type="ORF">B4915_12275</name>
</gene>
<dbReference type="AlphaFoldDB" id="A0A2S9QKS4"/>
<dbReference type="CDD" id="cd00060">
    <property type="entry name" value="FHA"/>
    <property type="match status" value="1"/>
</dbReference>
<keyword evidence="1" id="KW-0597">Phosphoprotein</keyword>